<sequence length="956" mass="109410">MFSSLKRANYNVIEEVEDENEPGTLKSMELGRVTDIKLNEEEEVEEECHQHFESSAPPIHHGVAVSFSGKGDAELQASSDPAAEWDHIKDVDQFFAYIYEYYQQRGLTCIALRSLFSLLRFAFVVLFSTFLVNCVDYDVLFYNRNTTLDGRPLPAKRAIHNAFIPRCYARINPLMSLALFLAALFWLAHLFRIFCRLVQFSEIRRFFISQLEIADSEMQNLSWAQVVERLCGVQKRLHLIVNREAITPLDVCQRILRHKNYFVALVYYNILPPRIRLPFFGHVHYLSNGLRFNLEWLLFWGPWSPWKGPYALKDEFKDPAKLPMIGNQKITVNLPFPYFCVRQLQRTLTIMAIANLIFFPFVFVYQLLFSFFSYSEHYQRDPNVFGMRKYSNYGREKLRHFNEMDHELDARLNKSYEFAARYTDQFISPLTQIIARNIAFVAASFFVVLCALTAIDEDTLKIEHVTTILSITGGAVLISRIFIPKENMVFCQHLLMQQIVANIHYAPRSWLANAHSTEIHKEFVQIFRMKTELLIEELLSPFLSPFILYFCVWKRVPEIVVFLHENTVTLEGLGDVCSLAQMNISRDGDTRLVSLNQSVCVDDNENNKNKVSTRRRRTPCGKVELSLLNFATQNPDWVPTGPEAEFIANVKDLVSTEVFGILENMENQRLLYQRSNNKSVVLPANAEKNYPSTLQKSSEENVTPTTSQQQPGPVLAEQKEEETFTGVGGLPSASQIERQRQLQEQSLANILSNSSSLRGMLTTSIHSQLNLQQQHQMLLASSFIAPASLSATVQPRTEQENKATEMSLNALAINHILAINTNPNELIQQQQNIRSRYNKNNRGYGSIRNKGGIITETQPILDSMAESNIWGVPDLTATSRLNNLFTSSINSSSMLLEGGRERGGNFKGREKEEEEEMKQINKTKENQPTTTSLSITAPPPPPLQPFYVDDKKVLKK</sequence>
<evidence type="ECO:0000313" key="12">
    <source>
        <dbReference type="Proteomes" id="UP000887560"/>
    </source>
</evidence>
<dbReference type="GO" id="GO:0061709">
    <property type="term" value="P:reticulophagy"/>
    <property type="evidence" value="ECO:0007669"/>
    <property type="project" value="TreeGrafter"/>
</dbReference>
<feature type="transmembrane region" description="Helical" evidence="10">
    <location>
        <begin position="110"/>
        <end position="132"/>
    </location>
</feature>
<dbReference type="Pfam" id="PF04109">
    <property type="entry name" value="ATG9"/>
    <property type="match status" value="1"/>
</dbReference>
<keyword evidence="9 10" id="KW-0472">Membrane</keyword>
<feature type="region of interest" description="Disordered" evidence="11">
    <location>
        <begin position="895"/>
        <end position="956"/>
    </location>
</feature>
<feature type="compositionally biased region" description="Polar residues" evidence="11">
    <location>
        <begin position="690"/>
        <end position="711"/>
    </location>
</feature>
<evidence type="ECO:0000256" key="8">
    <source>
        <dbReference type="ARBA" id="ARBA00023055"/>
    </source>
</evidence>
<evidence type="ECO:0000256" key="10">
    <source>
        <dbReference type="RuleBase" id="RU364027"/>
    </source>
</evidence>
<dbReference type="GO" id="GO:0006869">
    <property type="term" value="P:lipid transport"/>
    <property type="evidence" value="ECO:0007669"/>
    <property type="project" value="UniProtKB-KW"/>
</dbReference>
<evidence type="ECO:0000256" key="2">
    <source>
        <dbReference type="ARBA" id="ARBA00006185"/>
    </source>
</evidence>
<keyword evidence="6 10" id="KW-1133">Transmembrane helix</keyword>
<comment type="similarity">
    <text evidence="2 10">Belongs to the ATG9 family.</text>
</comment>
<protein>
    <recommendedName>
        <fullName evidence="3 10">Autophagy-related protein 9</fullName>
    </recommendedName>
</protein>
<organism evidence="12 13">
    <name type="scientific">Meloidogyne floridensis</name>
    <dbReference type="NCBI Taxonomy" id="298350"/>
    <lineage>
        <taxon>Eukaryota</taxon>
        <taxon>Metazoa</taxon>
        <taxon>Ecdysozoa</taxon>
        <taxon>Nematoda</taxon>
        <taxon>Chromadorea</taxon>
        <taxon>Rhabditida</taxon>
        <taxon>Tylenchina</taxon>
        <taxon>Tylenchomorpha</taxon>
        <taxon>Tylenchoidea</taxon>
        <taxon>Meloidogynidae</taxon>
        <taxon>Meloidogyninae</taxon>
        <taxon>Meloidogyne</taxon>
    </lineage>
</organism>
<dbReference type="WBParaSite" id="scf7180000423442.g11002">
    <property type="protein sequence ID" value="scf7180000423442.g11002"/>
    <property type="gene ID" value="scf7180000423442.g11002"/>
</dbReference>
<dbReference type="GO" id="GO:0034497">
    <property type="term" value="P:protein localization to phagophore assembly site"/>
    <property type="evidence" value="ECO:0007669"/>
    <property type="project" value="TreeGrafter"/>
</dbReference>
<feature type="transmembrane region" description="Helical" evidence="10">
    <location>
        <begin position="462"/>
        <end position="483"/>
    </location>
</feature>
<dbReference type="GO" id="GO:0034727">
    <property type="term" value="P:piecemeal microautophagy of the nucleus"/>
    <property type="evidence" value="ECO:0007669"/>
    <property type="project" value="TreeGrafter"/>
</dbReference>
<reference evidence="13" key="1">
    <citation type="submission" date="2022-11" db="UniProtKB">
        <authorList>
            <consortium name="WormBaseParasite"/>
        </authorList>
    </citation>
    <scope>IDENTIFICATION</scope>
</reference>
<evidence type="ECO:0000256" key="1">
    <source>
        <dbReference type="ARBA" id="ARBA00004511"/>
    </source>
</evidence>
<dbReference type="AlphaFoldDB" id="A0A915P616"/>
<dbReference type="GO" id="GO:0034045">
    <property type="term" value="C:phagophore assembly site membrane"/>
    <property type="evidence" value="ECO:0007669"/>
    <property type="project" value="UniProtKB-SubCell"/>
</dbReference>
<evidence type="ECO:0000256" key="11">
    <source>
        <dbReference type="SAM" id="MobiDB-lite"/>
    </source>
</evidence>
<keyword evidence="7 10" id="KW-0072">Autophagy</keyword>
<dbReference type="Proteomes" id="UP000887560">
    <property type="component" value="Unplaced"/>
</dbReference>
<feature type="region of interest" description="Disordered" evidence="11">
    <location>
        <begin position="686"/>
        <end position="714"/>
    </location>
</feature>
<feature type="compositionally biased region" description="Basic and acidic residues" evidence="11">
    <location>
        <begin position="898"/>
        <end position="925"/>
    </location>
</feature>
<evidence type="ECO:0000313" key="13">
    <source>
        <dbReference type="WBParaSite" id="scf7180000423442.g11002"/>
    </source>
</evidence>
<dbReference type="PANTHER" id="PTHR13038">
    <property type="entry name" value="APG9 AUTOPHAGY 9"/>
    <property type="match status" value="1"/>
</dbReference>
<feature type="transmembrane region" description="Helical" evidence="10">
    <location>
        <begin position="433"/>
        <end position="455"/>
    </location>
</feature>
<evidence type="ECO:0000256" key="4">
    <source>
        <dbReference type="ARBA" id="ARBA00022448"/>
    </source>
</evidence>
<name>A0A915P616_9BILA</name>
<comment type="subcellular location">
    <subcellularLocation>
        <location evidence="1 10">Preautophagosomal structure membrane</location>
        <topology evidence="1 10">Multi-pass membrane protein</topology>
    </subcellularLocation>
</comment>
<dbReference type="PANTHER" id="PTHR13038:SF10">
    <property type="entry name" value="AUTOPHAGY-RELATED PROTEIN 9"/>
    <property type="match status" value="1"/>
</dbReference>
<proteinExistence type="inferred from homology"/>
<feature type="transmembrane region" description="Helical" evidence="10">
    <location>
        <begin position="352"/>
        <end position="374"/>
    </location>
</feature>
<feature type="transmembrane region" description="Helical" evidence="10">
    <location>
        <begin position="174"/>
        <end position="195"/>
    </location>
</feature>
<evidence type="ECO:0000256" key="7">
    <source>
        <dbReference type="ARBA" id="ARBA00023006"/>
    </source>
</evidence>
<keyword evidence="5 10" id="KW-0812">Transmembrane</keyword>
<evidence type="ECO:0000256" key="3">
    <source>
        <dbReference type="ARBA" id="ARBA00018074"/>
    </source>
</evidence>
<accession>A0A915P616</accession>
<feature type="compositionally biased region" description="Polar residues" evidence="11">
    <location>
        <begin position="926"/>
        <end position="935"/>
    </location>
</feature>
<dbReference type="InterPro" id="IPR007241">
    <property type="entry name" value="Autophagy-rel_prot_9"/>
</dbReference>
<evidence type="ECO:0000256" key="6">
    <source>
        <dbReference type="ARBA" id="ARBA00022989"/>
    </source>
</evidence>
<keyword evidence="8 10" id="KW-0445">Lipid transport</keyword>
<keyword evidence="12" id="KW-1185">Reference proteome</keyword>
<evidence type="ECO:0000256" key="9">
    <source>
        <dbReference type="ARBA" id="ARBA00023136"/>
    </source>
</evidence>
<keyword evidence="4 10" id="KW-0813">Transport</keyword>
<comment type="function">
    <text evidence="10">Phospholipid scramblase involved in autophagy. Cycles between the preautophagosomal structure/phagophore assembly site (PAS) and the cytoplasmic vesicle pool and supplies membrane for the growing autophagosome. Lipid scramblase activity plays a key role in preautophagosomal structure/phagophore assembly by distributing the phospholipids that arrive through ATG2 from the cytoplasmic to the luminal leaflet of the bilayer, thereby driving autophagosomal membrane expansion.</text>
</comment>
<evidence type="ECO:0000256" key="5">
    <source>
        <dbReference type="ARBA" id="ARBA00022692"/>
    </source>
</evidence>
<dbReference type="GO" id="GO:0000422">
    <property type="term" value="P:autophagy of mitochondrion"/>
    <property type="evidence" value="ECO:0007669"/>
    <property type="project" value="TreeGrafter"/>
</dbReference>
<dbReference type="GO" id="GO:0005776">
    <property type="term" value="C:autophagosome"/>
    <property type="evidence" value="ECO:0007669"/>
    <property type="project" value="TreeGrafter"/>
</dbReference>